<comment type="caution">
    <text evidence="2">The sequence shown here is derived from an EMBL/GenBank/DDBJ whole genome shotgun (WGS) entry which is preliminary data.</text>
</comment>
<keyword evidence="1" id="KW-0472">Membrane</keyword>
<dbReference type="STRING" id="10195.A0A3M7QCZ2"/>
<dbReference type="EMBL" id="REGN01006528">
    <property type="protein sequence ID" value="RNA09163.1"/>
    <property type="molecule type" value="Genomic_DNA"/>
</dbReference>
<reference evidence="2 3" key="1">
    <citation type="journal article" date="2018" name="Sci. Rep.">
        <title>Genomic signatures of local adaptation to the degree of environmental predictability in rotifers.</title>
        <authorList>
            <person name="Franch-Gras L."/>
            <person name="Hahn C."/>
            <person name="Garcia-Roger E.M."/>
            <person name="Carmona M.J."/>
            <person name="Serra M."/>
            <person name="Gomez A."/>
        </authorList>
    </citation>
    <scope>NUCLEOTIDE SEQUENCE [LARGE SCALE GENOMIC DNA]</scope>
    <source>
        <strain evidence="2">HYR1</strain>
    </source>
</reference>
<sequence>METNSSPLIFNFFFMKKKQSLAHLIKKQLDIGRYLPRAIIETNILPKEDLKKLLIQNLSWFIEKSDLIENKANIMMEYLSTIKELFQFSGRIFFVFLLDEMKEAFIIIGADFGISTFVDIKSKKLINLAKFDSIENIRVSDSLDLNMNLIRVDLDLFETMSSEDDQDEIIKSKTVSIGFLRDDYLEFLYILQGYLRLVVFPSKKRICPIQEIKSCENKSLNVPVYLVKHPCKIMSKKSDENDQVKNALQLISSNIEELRLEESCDEAKKSAKVEISGVNLKEALHKELMDKFKKKEELCLDSLSTQEHNGVEYGDNRLEKSYKIVQEDEDSKSISSIEGSLKGISASMDQNSTGLNSSTPLIHMYPNIEDLCFVSFVFLFTEEYLCVSSTKHFSQVLGFYQYLVIIINKKLSDSIFVISFDIQSLMMLGNGVTVALVGNFFAKFLRFRDYMSSQERMLEQKTNK</sequence>
<proteinExistence type="predicted"/>
<dbReference type="Proteomes" id="UP000276133">
    <property type="component" value="Unassembled WGS sequence"/>
</dbReference>
<feature type="transmembrane region" description="Helical" evidence="1">
    <location>
        <begin position="422"/>
        <end position="442"/>
    </location>
</feature>
<evidence type="ECO:0000313" key="2">
    <source>
        <dbReference type="EMBL" id="RNA09163.1"/>
    </source>
</evidence>
<dbReference type="AlphaFoldDB" id="A0A3M7QCZ2"/>
<protein>
    <submittedName>
        <fullName evidence="2">FERM and PDZ domain-containing 4</fullName>
    </submittedName>
</protein>
<name>A0A3M7QCZ2_BRAPC</name>
<evidence type="ECO:0000313" key="3">
    <source>
        <dbReference type="Proteomes" id="UP000276133"/>
    </source>
</evidence>
<keyword evidence="1" id="KW-1133">Transmembrane helix</keyword>
<keyword evidence="1" id="KW-0812">Transmembrane</keyword>
<keyword evidence="3" id="KW-1185">Reference proteome</keyword>
<accession>A0A3M7QCZ2</accession>
<evidence type="ECO:0000256" key="1">
    <source>
        <dbReference type="SAM" id="Phobius"/>
    </source>
</evidence>
<gene>
    <name evidence="2" type="ORF">BpHYR1_001032</name>
</gene>
<organism evidence="2 3">
    <name type="scientific">Brachionus plicatilis</name>
    <name type="common">Marine rotifer</name>
    <name type="synonym">Brachionus muelleri</name>
    <dbReference type="NCBI Taxonomy" id="10195"/>
    <lineage>
        <taxon>Eukaryota</taxon>
        <taxon>Metazoa</taxon>
        <taxon>Spiralia</taxon>
        <taxon>Gnathifera</taxon>
        <taxon>Rotifera</taxon>
        <taxon>Eurotatoria</taxon>
        <taxon>Monogononta</taxon>
        <taxon>Pseudotrocha</taxon>
        <taxon>Ploima</taxon>
        <taxon>Brachionidae</taxon>
        <taxon>Brachionus</taxon>
    </lineage>
</organism>